<accession>A0A7I9V685</accession>
<evidence type="ECO:0000259" key="3">
    <source>
        <dbReference type="Pfam" id="PF21922"/>
    </source>
</evidence>
<dbReference type="Pfam" id="PF00905">
    <property type="entry name" value="Transpeptidase"/>
    <property type="match status" value="1"/>
</dbReference>
<feature type="domain" description="Penicillin-binding protein transpeptidase" evidence="2">
    <location>
        <begin position="166"/>
        <end position="495"/>
    </location>
</feature>
<dbReference type="GO" id="GO:0071555">
    <property type="term" value="P:cell wall organization"/>
    <property type="evidence" value="ECO:0007669"/>
    <property type="project" value="TreeGrafter"/>
</dbReference>
<evidence type="ECO:0000259" key="2">
    <source>
        <dbReference type="Pfam" id="PF00905"/>
    </source>
</evidence>
<reference evidence="5" key="1">
    <citation type="submission" date="2019-06" db="EMBL/GenBank/DDBJ databases">
        <title>Gordonia isolated from sludge of a wastewater treatment plant.</title>
        <authorList>
            <person name="Tamura T."/>
            <person name="Aoyama K."/>
            <person name="Kang Y."/>
            <person name="Saito S."/>
            <person name="Akiyama N."/>
            <person name="Yazawa K."/>
            <person name="Gonoi T."/>
            <person name="Mikami Y."/>
        </authorList>
    </citation>
    <scope>NUCLEOTIDE SEQUENCE [LARGE SCALE GENOMIC DNA]</scope>
    <source>
        <strain evidence="5">NBRC 107696</strain>
    </source>
</reference>
<feature type="compositionally biased region" description="Polar residues" evidence="1">
    <location>
        <begin position="426"/>
        <end position="437"/>
    </location>
</feature>
<feature type="region of interest" description="Disordered" evidence="1">
    <location>
        <begin position="422"/>
        <end position="446"/>
    </location>
</feature>
<protein>
    <submittedName>
        <fullName evidence="4">Penicillin-binding protein A</fullName>
    </submittedName>
</protein>
<name>A0A7I9V685_9ACTN</name>
<dbReference type="SUPFAM" id="SSF56601">
    <property type="entry name" value="beta-lactamase/transpeptidase-like"/>
    <property type="match status" value="1"/>
</dbReference>
<organism evidence="4 5">
    <name type="scientific">Gordonia spumicola</name>
    <dbReference type="NCBI Taxonomy" id="589161"/>
    <lineage>
        <taxon>Bacteria</taxon>
        <taxon>Bacillati</taxon>
        <taxon>Actinomycetota</taxon>
        <taxon>Actinomycetes</taxon>
        <taxon>Mycobacteriales</taxon>
        <taxon>Gordoniaceae</taxon>
        <taxon>Gordonia</taxon>
    </lineage>
</organism>
<dbReference type="InterPro" id="IPR050515">
    <property type="entry name" value="Beta-lactam/transpept"/>
</dbReference>
<comment type="caution">
    <text evidence="4">The sequence shown here is derived from an EMBL/GenBank/DDBJ whole genome shotgun (WGS) entry which is preliminary data.</text>
</comment>
<feature type="domain" description="Penicillin binding protein A dimerisation" evidence="3">
    <location>
        <begin position="52"/>
        <end position="139"/>
    </location>
</feature>
<dbReference type="InterPro" id="IPR012338">
    <property type="entry name" value="Beta-lactam/transpept-like"/>
</dbReference>
<dbReference type="GO" id="GO:0008658">
    <property type="term" value="F:penicillin binding"/>
    <property type="evidence" value="ECO:0007669"/>
    <property type="project" value="InterPro"/>
</dbReference>
<dbReference type="PANTHER" id="PTHR30627">
    <property type="entry name" value="PEPTIDOGLYCAN D,D-TRANSPEPTIDASE"/>
    <property type="match status" value="1"/>
</dbReference>
<dbReference type="RefSeq" id="WP_161894452.1">
    <property type="nucleotide sequence ID" value="NZ_BJOV01000002.1"/>
</dbReference>
<dbReference type="Pfam" id="PF21922">
    <property type="entry name" value="PBP_dimer_2"/>
    <property type="match status" value="1"/>
</dbReference>
<gene>
    <name evidence="4" type="primary">pbpA</name>
    <name evidence="4" type="ORF">nbrc107696_10170</name>
</gene>
<dbReference type="AlphaFoldDB" id="A0A7I9V685"/>
<dbReference type="PANTHER" id="PTHR30627:SF24">
    <property type="entry name" value="PENICILLIN-BINDING PROTEIN 4B"/>
    <property type="match status" value="1"/>
</dbReference>
<dbReference type="GO" id="GO:0005886">
    <property type="term" value="C:plasma membrane"/>
    <property type="evidence" value="ECO:0007669"/>
    <property type="project" value="TreeGrafter"/>
</dbReference>
<dbReference type="Proteomes" id="UP000444960">
    <property type="component" value="Unassembled WGS sequence"/>
</dbReference>
<sequence length="503" mass="53210">MNRPIRNVAVAAIVMVIALLANATWIQVFRAEDLRDDTRNTRVQLDEYSRQRGVIVASDGTVLAESVPTDNKFKYLRQYPASGNPKAFAPITGFFARYQSDPRGLEVAENSVLNGNDDRLFTQRFMDMFSGRDPRGGNVVTTIDPKLQRVAYRELVNSDCDGPCRGAVVALEPSSGKILALASTPSYDPNTLATQDFTKAAAAWKAINAVDDVHSPLINRAIGSLYPPGSTFKVISTATALSSGLNADTRLTAASRWTLPGSDATLSNDSGSTCPDSTGGTVSLTQAFQYSCNTAFAQLLTQKVPGDKVSQFKSTASDFGIGDDTADIPLDVSESSVGDIGDDLAALGQSAIGQRDVRLTVLQNAMIAATVANGGVRMQPYLVDKLQTADLRTIATTAPTTLNRPLTAAEATTITDMMIKSEQHTRGAQSGIASKTGTAEHSDQAEGGETPYAWYIAFSPSSNSRIAVAVMVENGAQGQNAYGGVVAAPIGRAVMNAYTGGAR</sequence>
<evidence type="ECO:0000256" key="1">
    <source>
        <dbReference type="SAM" id="MobiDB-lite"/>
    </source>
</evidence>
<dbReference type="Gene3D" id="3.90.1310.10">
    <property type="entry name" value="Penicillin-binding protein 2a (Domain 2)"/>
    <property type="match status" value="1"/>
</dbReference>
<evidence type="ECO:0000313" key="5">
    <source>
        <dbReference type="Proteomes" id="UP000444960"/>
    </source>
</evidence>
<dbReference type="GO" id="GO:0071972">
    <property type="term" value="F:peptidoglycan L,D-transpeptidase activity"/>
    <property type="evidence" value="ECO:0007669"/>
    <property type="project" value="TreeGrafter"/>
</dbReference>
<keyword evidence="5" id="KW-1185">Reference proteome</keyword>
<proteinExistence type="predicted"/>
<dbReference type="Gene3D" id="3.40.710.10">
    <property type="entry name" value="DD-peptidase/beta-lactamase superfamily"/>
    <property type="match status" value="1"/>
</dbReference>
<dbReference type="OrthoDB" id="9766847at2"/>
<dbReference type="EMBL" id="BJOV01000002">
    <property type="protein sequence ID" value="GEE00571.1"/>
    <property type="molecule type" value="Genomic_DNA"/>
</dbReference>
<evidence type="ECO:0000313" key="4">
    <source>
        <dbReference type="EMBL" id="GEE00571.1"/>
    </source>
</evidence>
<dbReference type="InterPro" id="IPR054120">
    <property type="entry name" value="PBPA_dimer"/>
</dbReference>
<dbReference type="InterPro" id="IPR001460">
    <property type="entry name" value="PCN-bd_Tpept"/>
</dbReference>